<proteinExistence type="inferred from homology"/>
<gene>
    <name evidence="10" type="ORF">J2W43_002117</name>
</gene>
<name>A0AAW8M9L7_9PSED</name>
<evidence type="ECO:0000256" key="4">
    <source>
        <dbReference type="ARBA" id="ARBA00021889"/>
    </source>
</evidence>
<organism evidence="10 11">
    <name type="scientific">Pseudomonas brassicacearum</name>
    <dbReference type="NCBI Taxonomy" id="930166"/>
    <lineage>
        <taxon>Bacteria</taxon>
        <taxon>Pseudomonadati</taxon>
        <taxon>Pseudomonadota</taxon>
        <taxon>Gammaproteobacteria</taxon>
        <taxon>Pseudomonadales</taxon>
        <taxon>Pseudomonadaceae</taxon>
        <taxon>Pseudomonas</taxon>
    </lineage>
</organism>
<evidence type="ECO:0000256" key="6">
    <source>
        <dbReference type="ARBA" id="ARBA00022592"/>
    </source>
</evidence>
<evidence type="ECO:0000256" key="3">
    <source>
        <dbReference type="ARBA" id="ARBA00011529"/>
    </source>
</evidence>
<keyword evidence="8" id="KW-0732">Signal</keyword>
<dbReference type="PANTHER" id="PTHR42996">
    <property type="entry name" value="PHOSPHATE-BINDING PROTEIN PSTS"/>
    <property type="match status" value="1"/>
</dbReference>
<evidence type="ECO:0000259" key="9">
    <source>
        <dbReference type="Pfam" id="PF12849"/>
    </source>
</evidence>
<reference evidence="10" key="1">
    <citation type="submission" date="2023-07" db="EMBL/GenBank/DDBJ databases">
        <title>Sorghum-associated microbial communities from plants grown in Nebraska, USA.</title>
        <authorList>
            <person name="Schachtman D."/>
        </authorList>
    </citation>
    <scope>NUCLEOTIDE SEQUENCE</scope>
    <source>
        <strain evidence="10">3432</strain>
    </source>
</reference>
<dbReference type="SUPFAM" id="SSF53850">
    <property type="entry name" value="Periplasmic binding protein-like II"/>
    <property type="match status" value="1"/>
</dbReference>
<dbReference type="RefSeq" id="WP_310359781.1">
    <property type="nucleotide sequence ID" value="NZ_JAVDVC010000003.1"/>
</dbReference>
<evidence type="ECO:0000256" key="1">
    <source>
        <dbReference type="ARBA" id="ARBA00002841"/>
    </source>
</evidence>
<protein>
    <recommendedName>
        <fullName evidence="4 7">Phosphate-binding protein PstS</fullName>
    </recommendedName>
</protein>
<dbReference type="InterPro" id="IPR005673">
    <property type="entry name" value="ABC_phos-bd_PstS"/>
</dbReference>
<dbReference type="EMBL" id="JAVDVC010000003">
    <property type="protein sequence ID" value="MDR6958136.1"/>
    <property type="molecule type" value="Genomic_DNA"/>
</dbReference>
<comment type="caution">
    <text evidence="10">The sequence shown here is derived from an EMBL/GenBank/DDBJ whole genome shotgun (WGS) entry which is preliminary data.</text>
</comment>
<comment type="similarity">
    <text evidence="2 7">Belongs to the PstS family.</text>
</comment>
<evidence type="ECO:0000256" key="7">
    <source>
        <dbReference type="PIRNR" id="PIRNR002756"/>
    </source>
</evidence>
<evidence type="ECO:0000256" key="2">
    <source>
        <dbReference type="ARBA" id="ARBA00008725"/>
    </source>
</evidence>
<dbReference type="GO" id="GO:0042301">
    <property type="term" value="F:phosphate ion binding"/>
    <property type="evidence" value="ECO:0007669"/>
    <property type="project" value="InterPro"/>
</dbReference>
<evidence type="ECO:0000256" key="5">
    <source>
        <dbReference type="ARBA" id="ARBA00022448"/>
    </source>
</evidence>
<dbReference type="Gene3D" id="3.40.190.10">
    <property type="entry name" value="Periplasmic binding protein-like II"/>
    <property type="match status" value="2"/>
</dbReference>
<keyword evidence="6 7" id="KW-0592">Phosphate transport</keyword>
<dbReference type="PIRSF" id="PIRSF002756">
    <property type="entry name" value="PstS"/>
    <property type="match status" value="1"/>
</dbReference>
<accession>A0AAW8M9L7</accession>
<dbReference type="Pfam" id="PF12849">
    <property type="entry name" value="PBP_like_2"/>
    <property type="match status" value="1"/>
</dbReference>
<dbReference type="PANTHER" id="PTHR42996:SF1">
    <property type="entry name" value="PHOSPHATE-BINDING PROTEIN PSTS"/>
    <property type="match status" value="1"/>
</dbReference>
<sequence length="392" mass="39984">MFKRNVLAVSLTLAGLCAAQAAMADVNGGGATLPQPLYQTSGVLTAGFAPYIGVGSGAGKAAFLNNDYTRFVAGDTSKNVHWAGSDSKLSTTELNNYVTAHGAAWGPLIQVPSVATSVAIPFNKTGTANVNLSVAQLCGVFAGTLTDWSQITGSGRTGTITVAYRAESSGTTELFTRFLNAKCGTSVPGTFAITTNFASSYSGGLPAGAVAATGSQAVMDAVNAVQGRITYMSPDYAAPTLAGLDDATKVARVAGTSPAPANVSTAIAAVPVPAAGNRANPNAWVPVFAATTNPNDPSVVAYPATGYPILGFTNLIFSQCYADAAQTTQVRDFFTRHYNATAASNNDAAITANRFVPLPATWKTAIRSSFVTATNALSIGNANVCNGIGRPL</sequence>
<feature type="domain" description="PBP" evidence="9">
    <location>
        <begin position="51"/>
        <end position="321"/>
    </location>
</feature>
<dbReference type="InterPro" id="IPR050962">
    <property type="entry name" value="Phosphate-bind_PstS"/>
</dbReference>
<evidence type="ECO:0000313" key="10">
    <source>
        <dbReference type="EMBL" id="MDR6958136.1"/>
    </source>
</evidence>
<feature type="chain" id="PRO_5043745778" description="Phosphate-binding protein PstS" evidence="8">
    <location>
        <begin position="25"/>
        <end position="392"/>
    </location>
</feature>
<evidence type="ECO:0000256" key="8">
    <source>
        <dbReference type="SAM" id="SignalP"/>
    </source>
</evidence>
<dbReference type="AlphaFoldDB" id="A0AAW8M9L7"/>
<dbReference type="Proteomes" id="UP001252613">
    <property type="component" value="Unassembled WGS sequence"/>
</dbReference>
<comment type="function">
    <text evidence="1 7">Part of the ABC transporter complex PstSACB involved in phosphate import.</text>
</comment>
<feature type="signal peptide" evidence="8">
    <location>
        <begin position="1"/>
        <end position="24"/>
    </location>
</feature>
<dbReference type="InterPro" id="IPR024370">
    <property type="entry name" value="PBP_domain"/>
</dbReference>
<dbReference type="GO" id="GO:0035435">
    <property type="term" value="P:phosphate ion transmembrane transport"/>
    <property type="evidence" value="ECO:0007669"/>
    <property type="project" value="InterPro"/>
</dbReference>
<comment type="subunit">
    <text evidence="3 7">The complex is composed of two ATP-binding proteins (PstB), two transmembrane proteins (PstC and PstA) and a solute-binding protein (PstS).</text>
</comment>
<evidence type="ECO:0000313" key="11">
    <source>
        <dbReference type="Proteomes" id="UP001252613"/>
    </source>
</evidence>
<keyword evidence="5 7" id="KW-0813">Transport</keyword>
<dbReference type="GO" id="GO:0043190">
    <property type="term" value="C:ATP-binding cassette (ABC) transporter complex"/>
    <property type="evidence" value="ECO:0007669"/>
    <property type="project" value="InterPro"/>
</dbReference>